<keyword evidence="4" id="KW-0720">Serine protease</keyword>
<evidence type="ECO:0000256" key="1">
    <source>
        <dbReference type="ARBA" id="ARBA00007664"/>
    </source>
</evidence>
<sequence>MLQNYFYNLVFLLYTIPSAGPENSILERKIPETRIIHGYECSTKEYPFVVKIKLDYEGQTVTTCGGTLLRPNWVLTVANCFIFKGITTRENFWIEAGCDNSQSRQTVQAGTAHYHPKYNSFYYSHDIALVKLLHPIKSADGIGYATLPGRDDPICSKAVVMGWGLTSNSLDPYQVSPPTLQCGHVEIITKKQCSELCKNYLAFHADSQICTFSKGNEAEARMRDSGGPLLCGDVQVGIISFKPLDILRPDIAADFPFVYTNIQYFLDWINDTMKDNETSSGTMHLRTISIVFIIFFTLLHNVDQRAVTKLGLRLEIDYLLIIPTPSFNIRNIFIGKGIQNIFQNTDWSNGEGKFIHVEYGDIFRPTRILFC</sequence>
<dbReference type="PRINTS" id="PR00722">
    <property type="entry name" value="CHYMOTRYPSIN"/>
</dbReference>
<dbReference type="PANTHER" id="PTHR24276">
    <property type="entry name" value="POLYSERASE-RELATED"/>
    <property type="match status" value="1"/>
</dbReference>
<dbReference type="Proteomes" id="UP001152799">
    <property type="component" value="Chromosome 7"/>
</dbReference>
<proteinExistence type="inferred from homology"/>
<dbReference type="AlphaFoldDB" id="A0A9N9N0T9"/>
<dbReference type="OrthoDB" id="6755574at2759"/>
<dbReference type="CDD" id="cd00190">
    <property type="entry name" value="Tryp_SPc"/>
    <property type="match status" value="1"/>
</dbReference>
<dbReference type="GO" id="GO:0006508">
    <property type="term" value="P:proteolysis"/>
    <property type="evidence" value="ECO:0007669"/>
    <property type="project" value="UniProtKB-KW"/>
</dbReference>
<feature type="domain" description="Peptidase S1" evidence="6">
    <location>
        <begin position="35"/>
        <end position="274"/>
    </location>
</feature>
<dbReference type="Gene3D" id="2.40.10.10">
    <property type="entry name" value="Trypsin-like serine proteases"/>
    <property type="match status" value="1"/>
</dbReference>
<keyword evidence="2" id="KW-0645">Protease</keyword>
<dbReference type="InterPro" id="IPR009003">
    <property type="entry name" value="Peptidase_S1_PA"/>
</dbReference>
<keyword evidence="5" id="KW-1015">Disulfide bond</keyword>
<dbReference type="InterPro" id="IPR043504">
    <property type="entry name" value="Peptidase_S1_PA_chymotrypsin"/>
</dbReference>
<evidence type="ECO:0000256" key="3">
    <source>
        <dbReference type="ARBA" id="ARBA00022801"/>
    </source>
</evidence>
<protein>
    <recommendedName>
        <fullName evidence="6">Peptidase S1 domain-containing protein</fullName>
    </recommendedName>
</protein>
<dbReference type="GO" id="GO:0004252">
    <property type="term" value="F:serine-type endopeptidase activity"/>
    <property type="evidence" value="ECO:0007669"/>
    <property type="project" value="InterPro"/>
</dbReference>
<dbReference type="SUPFAM" id="SSF50494">
    <property type="entry name" value="Trypsin-like serine proteases"/>
    <property type="match status" value="1"/>
</dbReference>
<dbReference type="PROSITE" id="PS50240">
    <property type="entry name" value="TRYPSIN_DOM"/>
    <property type="match status" value="1"/>
</dbReference>
<evidence type="ECO:0000313" key="7">
    <source>
        <dbReference type="EMBL" id="CAG9771705.1"/>
    </source>
</evidence>
<comment type="similarity">
    <text evidence="1">Belongs to the peptidase S1 family.</text>
</comment>
<dbReference type="SMART" id="SM00020">
    <property type="entry name" value="Tryp_SPc"/>
    <property type="match status" value="1"/>
</dbReference>
<dbReference type="InterPro" id="IPR001254">
    <property type="entry name" value="Trypsin_dom"/>
</dbReference>
<gene>
    <name evidence="7" type="ORF">CEUTPL_LOCUS12134</name>
</gene>
<reference evidence="7" key="1">
    <citation type="submission" date="2022-01" db="EMBL/GenBank/DDBJ databases">
        <authorList>
            <person name="King R."/>
        </authorList>
    </citation>
    <scope>NUCLEOTIDE SEQUENCE</scope>
</reference>
<evidence type="ECO:0000313" key="8">
    <source>
        <dbReference type="Proteomes" id="UP001152799"/>
    </source>
</evidence>
<dbReference type="EMBL" id="OU892283">
    <property type="protein sequence ID" value="CAG9771705.1"/>
    <property type="molecule type" value="Genomic_DNA"/>
</dbReference>
<keyword evidence="8" id="KW-1185">Reference proteome</keyword>
<name>A0A9N9N0T9_9CUCU</name>
<keyword evidence="3" id="KW-0378">Hydrolase</keyword>
<evidence type="ECO:0000256" key="5">
    <source>
        <dbReference type="ARBA" id="ARBA00023157"/>
    </source>
</evidence>
<evidence type="ECO:0000256" key="2">
    <source>
        <dbReference type="ARBA" id="ARBA00022670"/>
    </source>
</evidence>
<dbReference type="Pfam" id="PF00089">
    <property type="entry name" value="Trypsin"/>
    <property type="match status" value="1"/>
</dbReference>
<dbReference type="PANTHER" id="PTHR24276:SF98">
    <property type="entry name" value="FI18310P1-RELATED"/>
    <property type="match status" value="1"/>
</dbReference>
<accession>A0A9N9N0T9</accession>
<evidence type="ECO:0000259" key="6">
    <source>
        <dbReference type="PROSITE" id="PS50240"/>
    </source>
</evidence>
<evidence type="ECO:0000256" key="4">
    <source>
        <dbReference type="ARBA" id="ARBA00022825"/>
    </source>
</evidence>
<organism evidence="7 8">
    <name type="scientific">Ceutorhynchus assimilis</name>
    <name type="common">cabbage seed weevil</name>
    <dbReference type="NCBI Taxonomy" id="467358"/>
    <lineage>
        <taxon>Eukaryota</taxon>
        <taxon>Metazoa</taxon>
        <taxon>Ecdysozoa</taxon>
        <taxon>Arthropoda</taxon>
        <taxon>Hexapoda</taxon>
        <taxon>Insecta</taxon>
        <taxon>Pterygota</taxon>
        <taxon>Neoptera</taxon>
        <taxon>Endopterygota</taxon>
        <taxon>Coleoptera</taxon>
        <taxon>Polyphaga</taxon>
        <taxon>Cucujiformia</taxon>
        <taxon>Curculionidae</taxon>
        <taxon>Ceutorhynchinae</taxon>
        <taxon>Ceutorhynchus</taxon>
    </lineage>
</organism>
<dbReference type="InterPro" id="IPR050430">
    <property type="entry name" value="Peptidase_S1"/>
</dbReference>
<dbReference type="InterPro" id="IPR001314">
    <property type="entry name" value="Peptidase_S1A"/>
</dbReference>